<keyword evidence="4 8" id="KW-0812">Transmembrane</keyword>
<evidence type="ECO:0000256" key="2">
    <source>
        <dbReference type="ARBA" id="ARBA00007776"/>
    </source>
</evidence>
<dbReference type="InterPro" id="IPR007227">
    <property type="entry name" value="Cell_shape_determining_MreD"/>
</dbReference>
<evidence type="ECO:0000256" key="6">
    <source>
        <dbReference type="ARBA" id="ARBA00022989"/>
    </source>
</evidence>
<organism evidence="9 10">
    <name type="scientific">Candidatus Eubacterium faecale</name>
    <dbReference type="NCBI Taxonomy" id="2838568"/>
    <lineage>
        <taxon>Bacteria</taxon>
        <taxon>Bacillati</taxon>
        <taxon>Bacillota</taxon>
        <taxon>Clostridia</taxon>
        <taxon>Eubacteriales</taxon>
        <taxon>Eubacteriaceae</taxon>
        <taxon>Eubacterium</taxon>
    </lineage>
</organism>
<feature type="transmembrane region" description="Helical" evidence="8">
    <location>
        <begin position="82"/>
        <end position="100"/>
    </location>
</feature>
<dbReference type="EMBL" id="DWXN01000009">
    <property type="protein sequence ID" value="HJB74821.1"/>
    <property type="molecule type" value="Genomic_DNA"/>
</dbReference>
<evidence type="ECO:0000256" key="3">
    <source>
        <dbReference type="ARBA" id="ARBA00022475"/>
    </source>
</evidence>
<feature type="transmembrane region" description="Helical" evidence="8">
    <location>
        <begin position="107"/>
        <end position="128"/>
    </location>
</feature>
<dbReference type="NCBIfam" id="TIGR03426">
    <property type="entry name" value="shape_MreD"/>
    <property type="match status" value="1"/>
</dbReference>
<reference evidence="9" key="1">
    <citation type="journal article" date="2021" name="PeerJ">
        <title>Extensive microbial diversity within the chicken gut microbiome revealed by metagenomics and culture.</title>
        <authorList>
            <person name="Gilroy R."/>
            <person name="Ravi A."/>
            <person name="Getino M."/>
            <person name="Pursley I."/>
            <person name="Horton D.L."/>
            <person name="Alikhan N.F."/>
            <person name="Baker D."/>
            <person name="Gharbi K."/>
            <person name="Hall N."/>
            <person name="Watson M."/>
            <person name="Adriaenssens E.M."/>
            <person name="Foster-Nyarko E."/>
            <person name="Jarju S."/>
            <person name="Secka A."/>
            <person name="Antonio M."/>
            <person name="Oren A."/>
            <person name="Chaudhuri R.R."/>
            <person name="La Ragione R."/>
            <person name="Hildebrand F."/>
            <person name="Pallen M.J."/>
        </authorList>
    </citation>
    <scope>NUCLEOTIDE SEQUENCE</scope>
    <source>
        <strain evidence="9">CHK188-16595</strain>
    </source>
</reference>
<accession>A0A9D2S9G0</accession>
<evidence type="ECO:0000256" key="8">
    <source>
        <dbReference type="SAM" id="Phobius"/>
    </source>
</evidence>
<evidence type="ECO:0000256" key="5">
    <source>
        <dbReference type="ARBA" id="ARBA00022960"/>
    </source>
</evidence>
<evidence type="ECO:0000256" key="7">
    <source>
        <dbReference type="ARBA" id="ARBA00023136"/>
    </source>
</evidence>
<dbReference type="Proteomes" id="UP000823877">
    <property type="component" value="Unassembled WGS sequence"/>
</dbReference>
<dbReference type="GO" id="GO:0008360">
    <property type="term" value="P:regulation of cell shape"/>
    <property type="evidence" value="ECO:0007669"/>
    <property type="project" value="UniProtKB-KW"/>
</dbReference>
<keyword evidence="5" id="KW-0133">Cell shape</keyword>
<evidence type="ECO:0000313" key="9">
    <source>
        <dbReference type="EMBL" id="HJB74821.1"/>
    </source>
</evidence>
<comment type="similarity">
    <text evidence="2">Belongs to the MreD family.</text>
</comment>
<dbReference type="AlphaFoldDB" id="A0A9D2S9G0"/>
<dbReference type="GO" id="GO:0005886">
    <property type="term" value="C:plasma membrane"/>
    <property type="evidence" value="ECO:0007669"/>
    <property type="project" value="UniProtKB-SubCell"/>
</dbReference>
<evidence type="ECO:0000313" key="10">
    <source>
        <dbReference type="Proteomes" id="UP000823877"/>
    </source>
</evidence>
<reference evidence="9" key="2">
    <citation type="submission" date="2021-04" db="EMBL/GenBank/DDBJ databases">
        <authorList>
            <person name="Gilroy R."/>
        </authorList>
    </citation>
    <scope>NUCLEOTIDE SEQUENCE</scope>
    <source>
        <strain evidence="9">CHK188-16595</strain>
    </source>
</reference>
<comment type="subcellular location">
    <subcellularLocation>
        <location evidence="1">Cell membrane</location>
        <topology evidence="1">Multi-pass membrane protein</topology>
    </subcellularLocation>
</comment>
<feature type="transmembrane region" description="Helical" evidence="8">
    <location>
        <begin position="140"/>
        <end position="161"/>
    </location>
</feature>
<keyword evidence="7 8" id="KW-0472">Membrane</keyword>
<comment type="caution">
    <text evidence="9">The sequence shown here is derived from an EMBL/GenBank/DDBJ whole genome shotgun (WGS) entry which is preliminary data.</text>
</comment>
<evidence type="ECO:0000256" key="1">
    <source>
        <dbReference type="ARBA" id="ARBA00004651"/>
    </source>
</evidence>
<dbReference type="Pfam" id="PF04093">
    <property type="entry name" value="MreD"/>
    <property type="match status" value="1"/>
</dbReference>
<sequence length="176" mass="19729">MDLSYKQRTLKIAVYLLLTACAALIQNTAGLTLEIGGARCFLLLPVCMILGAGEDERFAAVTALIGGMLWDLSSAVHLGFNAIYMCIMCFFGAALITYIIRNTFITNFIFSTVFILLYCFLYWLFFIIIKDVRGAELSLFTFYLPSALYTILATPVIYFSLKPIKRALNKPIKTLN</sequence>
<evidence type="ECO:0000256" key="4">
    <source>
        <dbReference type="ARBA" id="ARBA00022692"/>
    </source>
</evidence>
<keyword evidence="3" id="KW-1003">Cell membrane</keyword>
<proteinExistence type="inferred from homology"/>
<gene>
    <name evidence="9" type="primary">mreD</name>
    <name evidence="9" type="ORF">IAA37_04010</name>
</gene>
<name>A0A9D2S9G0_9FIRM</name>
<keyword evidence="6 8" id="KW-1133">Transmembrane helix</keyword>
<feature type="transmembrane region" description="Helical" evidence="8">
    <location>
        <begin position="12"/>
        <end position="29"/>
    </location>
</feature>
<protein>
    <submittedName>
        <fullName evidence="9">Rod shape-determining protein MreD</fullName>
    </submittedName>
</protein>